<organism evidence="4 5">
    <name type="scientific">Aliarcobacter thereius</name>
    <dbReference type="NCBI Taxonomy" id="544718"/>
    <lineage>
        <taxon>Bacteria</taxon>
        <taxon>Pseudomonadati</taxon>
        <taxon>Campylobacterota</taxon>
        <taxon>Epsilonproteobacteria</taxon>
        <taxon>Campylobacterales</taxon>
        <taxon>Arcobacteraceae</taxon>
        <taxon>Aliarcobacter</taxon>
    </lineage>
</organism>
<dbReference type="Gene3D" id="1.25.40.20">
    <property type="entry name" value="Ankyrin repeat-containing domain"/>
    <property type="match status" value="3"/>
</dbReference>
<dbReference type="EC" id="2.7.1.-" evidence="4"/>
<dbReference type="AlphaFoldDB" id="A0A1C0B8R8"/>
<evidence type="ECO:0000313" key="4">
    <source>
        <dbReference type="EMBL" id="OCL99942.1"/>
    </source>
</evidence>
<protein>
    <submittedName>
        <fullName evidence="4">Phosphocholine transferase AnkX</fullName>
        <ecNumber evidence="4">2.7.1.-</ecNumber>
    </submittedName>
</protein>
<accession>A0A1C0B8R8</accession>
<evidence type="ECO:0000313" key="5">
    <source>
        <dbReference type="Proteomes" id="UP000093281"/>
    </source>
</evidence>
<evidence type="ECO:0000256" key="2">
    <source>
        <dbReference type="ARBA" id="ARBA00023043"/>
    </source>
</evidence>
<feature type="repeat" description="ANK" evidence="3">
    <location>
        <begin position="497"/>
        <end position="529"/>
    </location>
</feature>
<dbReference type="InterPro" id="IPR002110">
    <property type="entry name" value="Ankyrin_rpt"/>
</dbReference>
<feature type="repeat" description="ANK" evidence="3">
    <location>
        <begin position="174"/>
        <end position="206"/>
    </location>
</feature>
<proteinExistence type="predicted"/>
<keyword evidence="4" id="KW-0808">Transferase</keyword>
<dbReference type="STRING" id="544718.AAX25_00054"/>
<evidence type="ECO:0000256" key="1">
    <source>
        <dbReference type="ARBA" id="ARBA00022737"/>
    </source>
</evidence>
<dbReference type="PROSITE" id="PS50088">
    <property type="entry name" value="ANK_REPEAT"/>
    <property type="match status" value="5"/>
</dbReference>
<dbReference type="SUPFAM" id="SSF48403">
    <property type="entry name" value="Ankyrin repeat"/>
    <property type="match status" value="2"/>
</dbReference>
<dbReference type="PANTHER" id="PTHR24198:SF165">
    <property type="entry name" value="ANKYRIN REPEAT-CONTAINING PROTEIN-RELATED"/>
    <property type="match status" value="1"/>
</dbReference>
<dbReference type="SMART" id="SM00248">
    <property type="entry name" value="ANK"/>
    <property type="match status" value="13"/>
</dbReference>
<keyword evidence="2 3" id="KW-0040">ANK repeat</keyword>
<gene>
    <name evidence="4" type="primary">ankX</name>
    <name evidence="4" type="ORF">AAX29_00995</name>
</gene>
<dbReference type="PROSITE" id="PS50297">
    <property type="entry name" value="ANK_REP_REGION"/>
    <property type="match status" value="3"/>
</dbReference>
<dbReference type="Pfam" id="PF12796">
    <property type="entry name" value="Ank_2"/>
    <property type="match status" value="2"/>
</dbReference>
<dbReference type="RefSeq" id="WP_066185921.1">
    <property type="nucleotide sequence ID" value="NZ_LCUJ01000002.1"/>
</dbReference>
<dbReference type="PANTHER" id="PTHR24198">
    <property type="entry name" value="ANKYRIN REPEAT AND PROTEIN KINASE DOMAIN-CONTAINING PROTEIN"/>
    <property type="match status" value="1"/>
</dbReference>
<dbReference type="GO" id="GO:0016740">
    <property type="term" value="F:transferase activity"/>
    <property type="evidence" value="ECO:0007669"/>
    <property type="project" value="UniProtKB-KW"/>
</dbReference>
<feature type="repeat" description="ANK" evidence="3">
    <location>
        <begin position="330"/>
        <end position="364"/>
    </location>
</feature>
<dbReference type="Proteomes" id="UP000093281">
    <property type="component" value="Unassembled WGS sequence"/>
</dbReference>
<keyword evidence="1" id="KW-0677">Repeat</keyword>
<dbReference type="OrthoDB" id="5365108at2"/>
<name>A0A1C0B8R8_9BACT</name>
<feature type="repeat" description="ANK" evidence="3">
    <location>
        <begin position="207"/>
        <end position="241"/>
    </location>
</feature>
<dbReference type="EMBL" id="LCUJ01000002">
    <property type="protein sequence ID" value="OCL99942.1"/>
    <property type="molecule type" value="Genomic_DNA"/>
</dbReference>
<evidence type="ECO:0000256" key="3">
    <source>
        <dbReference type="PROSITE-ProRule" id="PRU00023"/>
    </source>
</evidence>
<dbReference type="InterPro" id="IPR036770">
    <property type="entry name" value="Ankyrin_rpt-contain_sf"/>
</dbReference>
<reference evidence="5" key="1">
    <citation type="submission" date="2015-05" db="EMBL/GenBank/DDBJ databases">
        <authorList>
            <person name="Rovetto F."/>
            <person name="Cocolin L."/>
            <person name="Illeghems K."/>
            <person name="Van Nieuwerburgh F."/>
            <person name="Houf K."/>
        </authorList>
    </citation>
    <scope>NUCLEOTIDE SEQUENCE [LARGE SCALE GENOMIC DNA]</scope>
    <source>
        <strain evidence="5">DU22</strain>
    </source>
</reference>
<dbReference type="PATRIC" id="fig|544718.51.peg.972"/>
<sequence>MLSYFKADRETLLKELLLDNANEDKIKKLIAKGVDINSVDERGKTILFYLVFKKKFNSIKLLIDLGIDLYKEDSTNATILSNSCDKYDFPAAKFLLENGYNINQKNSKGRTLLQELVISSNHKAYNFLQDFNPDYDSIDNSGKTVLFDAVLSGSLELVEDVVKKIKDINANDKNGQTALFYSVLQENLRISLVLMAKGININRVDNSGQNALYNAVLLGSRNRILINHLIDRRIDLNVVDNRNMTIVDEIFYITTLQKHDKDIEDKKYLRINQKDDYFSLAQQILGFSSSVNSLDKDGKTTLQKELEKNNYAFAEILIKNKADLEIIDENGRSLLHQEILKGFSSRRTVEFLILNGANVNQIDNYGKSILDNLIELYLASEGQKEPREELKIYVQENGDFDFYIKKILAYGVNVNLKRFMGRNILFDLVKYNCQVIMDSLIEHGADVNCIDQSGITPITHLVEEGLKLTNIKEQNDFIKRLQGFLKYKVSLDIQDKDGKTVVHKAVIADNLQVVEKLMIKKANLNIKDSHGRTALHHTQWKGNYEIARWLLAAGADINIPDNSGFNILNYATILGHVRLVITLIKSGALLHNNHPKNKKIAAFFKSKERVLDRYLEGTNISDFKMKTALIELVTNFRKEINEAII</sequence>
<comment type="caution">
    <text evidence="4">The sequence shown here is derived from an EMBL/GenBank/DDBJ whole genome shotgun (WGS) entry which is preliminary data.</text>
</comment>
<feature type="repeat" description="ANK" evidence="3">
    <location>
        <begin position="530"/>
        <end position="562"/>
    </location>
</feature>